<dbReference type="UniPathway" id="UPA00148">
    <property type="reaction ID" value="UER00236"/>
</dbReference>
<evidence type="ECO:0000313" key="18">
    <source>
        <dbReference type="Proteomes" id="UP000479043"/>
    </source>
</evidence>
<comment type="catalytic activity">
    <reaction evidence="1 14">
        <text>adenosylcob(III)inamide + ATP = adenosylcob(III)inamide phosphate + ADP + H(+)</text>
        <dbReference type="Rhea" id="RHEA:15769"/>
        <dbReference type="ChEBI" id="CHEBI:2480"/>
        <dbReference type="ChEBI" id="CHEBI:15378"/>
        <dbReference type="ChEBI" id="CHEBI:30616"/>
        <dbReference type="ChEBI" id="CHEBI:58502"/>
        <dbReference type="ChEBI" id="CHEBI:456216"/>
        <dbReference type="EC" id="2.7.1.156"/>
    </reaction>
</comment>
<feature type="binding site" evidence="16">
    <location>
        <position position="84"/>
    </location>
    <ligand>
        <name>GTP</name>
        <dbReference type="ChEBI" id="CHEBI:37565"/>
    </ligand>
</feature>
<feature type="active site" description="GMP-histidine intermediate" evidence="15">
    <location>
        <position position="51"/>
    </location>
</feature>
<dbReference type="PANTHER" id="PTHR34848">
    <property type="match status" value="1"/>
</dbReference>
<dbReference type="InterPro" id="IPR003203">
    <property type="entry name" value="CobU/CobP"/>
</dbReference>
<feature type="binding site" evidence="16">
    <location>
        <begin position="10"/>
        <end position="17"/>
    </location>
    <ligand>
        <name>GTP</name>
        <dbReference type="ChEBI" id="CHEBI:37565"/>
    </ligand>
</feature>
<evidence type="ECO:0000256" key="1">
    <source>
        <dbReference type="ARBA" id="ARBA00000312"/>
    </source>
</evidence>
<accession>A0A6L8LKP0</accession>
<comment type="similarity">
    <text evidence="7 14">Belongs to the CobU/CobP family.</text>
</comment>
<keyword evidence="11 14" id="KW-0418">Kinase</keyword>
<keyword evidence="18" id="KW-1185">Reference proteome</keyword>
<dbReference type="GO" id="GO:0009236">
    <property type="term" value="P:cobalamin biosynthetic process"/>
    <property type="evidence" value="ECO:0007669"/>
    <property type="project" value="UniProtKB-UniRule"/>
</dbReference>
<dbReference type="PANTHER" id="PTHR34848:SF1">
    <property type="entry name" value="BIFUNCTIONAL ADENOSYLCOBALAMIN BIOSYNTHESIS PROTEIN COBU"/>
    <property type="match status" value="1"/>
</dbReference>
<dbReference type="AlphaFoldDB" id="A0A6L8LKP0"/>
<comment type="function">
    <text evidence="4 14">Catalyzes ATP-dependent phosphorylation of adenosylcobinamide and addition of GMP to adenosylcobinamide phosphate.</text>
</comment>
<evidence type="ECO:0000256" key="10">
    <source>
        <dbReference type="ARBA" id="ARBA00022741"/>
    </source>
</evidence>
<dbReference type="NCBIfam" id="NF004469">
    <property type="entry name" value="PRK05800.1"/>
    <property type="match status" value="1"/>
</dbReference>
<dbReference type="GO" id="GO:0005525">
    <property type="term" value="F:GTP binding"/>
    <property type="evidence" value="ECO:0007669"/>
    <property type="project" value="UniProtKB-UniRule"/>
</dbReference>
<dbReference type="GO" id="GO:0043752">
    <property type="term" value="F:adenosylcobinamide kinase activity"/>
    <property type="evidence" value="ECO:0007669"/>
    <property type="project" value="UniProtKB-EC"/>
</dbReference>
<keyword evidence="9 14" id="KW-0808">Transferase</keyword>
<evidence type="ECO:0000256" key="4">
    <source>
        <dbReference type="ARBA" id="ARBA00003889"/>
    </source>
</evidence>
<evidence type="ECO:0000256" key="15">
    <source>
        <dbReference type="PIRSR" id="PIRSR006135-1"/>
    </source>
</evidence>
<evidence type="ECO:0000256" key="13">
    <source>
        <dbReference type="ARBA" id="ARBA00023134"/>
    </source>
</evidence>
<dbReference type="SUPFAM" id="SSF52540">
    <property type="entry name" value="P-loop containing nucleoside triphosphate hydrolases"/>
    <property type="match status" value="1"/>
</dbReference>
<dbReference type="EC" id="2.7.7.62" evidence="14"/>
<evidence type="ECO:0000256" key="7">
    <source>
        <dbReference type="ARBA" id="ARBA00007490"/>
    </source>
</evidence>
<dbReference type="GO" id="GO:0005524">
    <property type="term" value="F:ATP binding"/>
    <property type="evidence" value="ECO:0007669"/>
    <property type="project" value="UniProtKB-UniRule"/>
</dbReference>
<keyword evidence="10 14" id="KW-0547">Nucleotide-binding</keyword>
<keyword evidence="12 14" id="KW-0067">ATP-binding</keyword>
<keyword evidence="13 14" id="KW-0342">GTP-binding</keyword>
<gene>
    <name evidence="17" type="primary">cobU</name>
    <name evidence="17" type="ORF">GR167_15020</name>
</gene>
<comment type="pathway">
    <text evidence="6 14">Cofactor biosynthesis; adenosylcobalamin biosynthesis; adenosylcobalamin from cob(II)yrinate a,c-diamide: step 5/7.</text>
</comment>
<comment type="caution">
    <text evidence="17">The sequence shown here is derived from an EMBL/GenBank/DDBJ whole genome shotgun (WGS) entry which is preliminary data.</text>
</comment>
<evidence type="ECO:0000256" key="14">
    <source>
        <dbReference type="PIRNR" id="PIRNR006135"/>
    </source>
</evidence>
<proteinExistence type="inferred from homology"/>
<evidence type="ECO:0000256" key="8">
    <source>
        <dbReference type="ARBA" id="ARBA00022573"/>
    </source>
</evidence>
<evidence type="ECO:0000256" key="16">
    <source>
        <dbReference type="PIRSR" id="PIRSR006135-2"/>
    </source>
</evidence>
<sequence length="173" mass="18775">MRHKLTLVIGGAGSGKSSWAESHVIQTGYDRVYIATAQPWDDEMQAKITAHQQQRGNNWHTVDAPMDVATPLGAARPDQIVLLDCATMWLSNHLLAESDLAQEEERFLVALSACKAPVVVVTNEVGMSVVPENALARVFRDAQGRVNRRIAEKADLVVAVMAGLPLALKGQLP</sequence>
<evidence type="ECO:0000313" key="17">
    <source>
        <dbReference type="EMBL" id="MYM56628.1"/>
    </source>
</evidence>
<evidence type="ECO:0000256" key="2">
    <source>
        <dbReference type="ARBA" id="ARBA00000711"/>
    </source>
</evidence>
<comment type="catalytic activity">
    <reaction evidence="3">
        <text>adenosylcob(III)inamide + GTP = adenosylcob(III)inamide phosphate + GDP + H(+)</text>
        <dbReference type="Rhea" id="RHEA:15765"/>
        <dbReference type="ChEBI" id="CHEBI:2480"/>
        <dbReference type="ChEBI" id="CHEBI:15378"/>
        <dbReference type="ChEBI" id="CHEBI:37565"/>
        <dbReference type="ChEBI" id="CHEBI:58189"/>
        <dbReference type="ChEBI" id="CHEBI:58502"/>
        <dbReference type="EC" id="2.7.1.156"/>
    </reaction>
</comment>
<organism evidence="17 18">
    <name type="scientific">Thalassovita mangrovi</name>
    <dbReference type="NCBI Taxonomy" id="2692236"/>
    <lineage>
        <taxon>Bacteria</taxon>
        <taxon>Pseudomonadati</taxon>
        <taxon>Pseudomonadota</taxon>
        <taxon>Alphaproteobacteria</taxon>
        <taxon>Rhodobacterales</taxon>
        <taxon>Roseobacteraceae</taxon>
        <taxon>Thalassovita</taxon>
    </lineage>
</organism>
<evidence type="ECO:0000256" key="9">
    <source>
        <dbReference type="ARBA" id="ARBA00022679"/>
    </source>
</evidence>
<dbReference type="Pfam" id="PF02283">
    <property type="entry name" value="CobU"/>
    <property type="match status" value="1"/>
</dbReference>
<dbReference type="EC" id="2.7.1.156" evidence="14"/>
<dbReference type="InterPro" id="IPR027417">
    <property type="entry name" value="P-loop_NTPase"/>
</dbReference>
<evidence type="ECO:0000256" key="11">
    <source>
        <dbReference type="ARBA" id="ARBA00022777"/>
    </source>
</evidence>
<dbReference type="CDD" id="cd00544">
    <property type="entry name" value="CobU"/>
    <property type="match status" value="1"/>
</dbReference>
<protein>
    <recommendedName>
        <fullName evidence="14">Bifunctional adenosylcobalamin biosynthesis protein</fullName>
        <ecNumber evidence="14">2.7.1.156</ecNumber>
        <ecNumber evidence="14">2.7.7.62</ecNumber>
    </recommendedName>
</protein>
<dbReference type="Proteomes" id="UP000479043">
    <property type="component" value="Unassembled WGS sequence"/>
</dbReference>
<feature type="binding site" evidence="16">
    <location>
        <begin position="35"/>
        <end position="37"/>
    </location>
    <ligand>
        <name>GTP</name>
        <dbReference type="ChEBI" id="CHEBI:37565"/>
    </ligand>
</feature>
<dbReference type="GO" id="GO:0008820">
    <property type="term" value="F:cobinamide phosphate guanylyltransferase activity"/>
    <property type="evidence" value="ECO:0007669"/>
    <property type="project" value="UniProtKB-UniRule"/>
</dbReference>
<evidence type="ECO:0000256" key="12">
    <source>
        <dbReference type="ARBA" id="ARBA00022840"/>
    </source>
</evidence>
<dbReference type="Gene3D" id="3.40.50.300">
    <property type="entry name" value="P-loop containing nucleotide triphosphate hydrolases"/>
    <property type="match status" value="1"/>
</dbReference>
<keyword evidence="17" id="KW-0548">Nucleotidyltransferase</keyword>
<dbReference type="EMBL" id="WWEN01000007">
    <property type="protein sequence ID" value="MYM56628.1"/>
    <property type="molecule type" value="Genomic_DNA"/>
</dbReference>
<dbReference type="PIRSF" id="PIRSF006135">
    <property type="entry name" value="CobU"/>
    <property type="match status" value="1"/>
</dbReference>
<reference evidence="17 18" key="1">
    <citation type="submission" date="2020-01" db="EMBL/GenBank/DDBJ databases">
        <authorList>
            <person name="Chen S."/>
        </authorList>
    </citation>
    <scope>NUCLEOTIDE SEQUENCE [LARGE SCALE GENOMIC DNA]</scope>
    <source>
        <strain evidence="17 18">GS-10</strain>
    </source>
</reference>
<comment type="catalytic activity">
    <reaction evidence="2 14">
        <text>adenosylcob(III)inamide phosphate + GTP + H(+) = adenosylcob(III)inamide-GDP + diphosphate</text>
        <dbReference type="Rhea" id="RHEA:22712"/>
        <dbReference type="ChEBI" id="CHEBI:15378"/>
        <dbReference type="ChEBI" id="CHEBI:33019"/>
        <dbReference type="ChEBI" id="CHEBI:37565"/>
        <dbReference type="ChEBI" id="CHEBI:58502"/>
        <dbReference type="ChEBI" id="CHEBI:60487"/>
        <dbReference type="EC" id="2.7.7.62"/>
    </reaction>
</comment>
<evidence type="ECO:0000256" key="5">
    <source>
        <dbReference type="ARBA" id="ARBA00004692"/>
    </source>
</evidence>
<keyword evidence="8 14" id="KW-0169">Cobalamin biosynthesis</keyword>
<evidence type="ECO:0000256" key="3">
    <source>
        <dbReference type="ARBA" id="ARBA00001522"/>
    </source>
</evidence>
<dbReference type="RefSeq" id="WP_160974542.1">
    <property type="nucleotide sequence ID" value="NZ_WWEN01000007.1"/>
</dbReference>
<comment type="pathway">
    <text evidence="5 14">Cofactor biosynthesis; adenosylcobalamin biosynthesis; adenosylcobalamin from cob(II)yrinate a,c-diamide: step 6/7.</text>
</comment>
<name>A0A6L8LKP0_9RHOB</name>
<evidence type="ECO:0000256" key="6">
    <source>
        <dbReference type="ARBA" id="ARBA00005159"/>
    </source>
</evidence>